<feature type="transmembrane region" description="Helical" evidence="7">
    <location>
        <begin position="61"/>
        <end position="79"/>
    </location>
</feature>
<dbReference type="GO" id="GO:0009252">
    <property type="term" value="P:peptidoglycan biosynthetic process"/>
    <property type="evidence" value="ECO:0007669"/>
    <property type="project" value="UniProtKB-UniRule"/>
</dbReference>
<organism evidence="10 11">
    <name type="scientific">Pseudoflavonifractor capillosus ATCC 29799</name>
    <dbReference type="NCBI Taxonomy" id="411467"/>
    <lineage>
        <taxon>Bacteria</taxon>
        <taxon>Bacillati</taxon>
        <taxon>Bacillota</taxon>
        <taxon>Clostridia</taxon>
        <taxon>Eubacteriales</taxon>
        <taxon>Oscillospiraceae</taxon>
        <taxon>Pseudoflavonifractor</taxon>
    </lineage>
</organism>
<comment type="subcellular location">
    <subcellularLocation>
        <location evidence="7">Cell membrane</location>
        <topology evidence="7">Multi-pass membrane protein</topology>
    </subcellularLocation>
    <subcellularLocation>
        <location evidence="1">Membrane</location>
        <topology evidence="1">Multi-pass membrane protein</topology>
    </subcellularLocation>
</comment>
<keyword evidence="7 9" id="KW-0479">Metal-binding</keyword>
<evidence type="ECO:0000256" key="9">
    <source>
        <dbReference type="PIRSR" id="PIRSR600715-1"/>
    </source>
</evidence>
<dbReference type="UniPathway" id="UPA00219"/>
<dbReference type="GO" id="GO:0005886">
    <property type="term" value="C:plasma membrane"/>
    <property type="evidence" value="ECO:0007669"/>
    <property type="project" value="UniProtKB-SubCell"/>
</dbReference>
<dbReference type="InterPro" id="IPR018480">
    <property type="entry name" value="PNAcMuramoyl-5peptid_Trfase_CS"/>
</dbReference>
<dbReference type="PROSITE" id="PS01347">
    <property type="entry name" value="MRAY_1"/>
    <property type="match status" value="1"/>
</dbReference>
<evidence type="ECO:0000256" key="2">
    <source>
        <dbReference type="ARBA" id="ARBA00005583"/>
    </source>
</evidence>
<dbReference type="GO" id="GO:0046872">
    <property type="term" value="F:metal ion binding"/>
    <property type="evidence" value="ECO:0007669"/>
    <property type="project" value="UniProtKB-KW"/>
</dbReference>
<keyword evidence="7" id="KW-1003">Cell membrane</keyword>
<dbReference type="PROSITE" id="PS01348">
    <property type="entry name" value="MRAY_2"/>
    <property type="match status" value="1"/>
</dbReference>
<feature type="transmembrane region" description="Helical" evidence="7">
    <location>
        <begin position="313"/>
        <end position="332"/>
    </location>
</feature>
<dbReference type="GO" id="GO:0071555">
    <property type="term" value="P:cell wall organization"/>
    <property type="evidence" value="ECO:0007669"/>
    <property type="project" value="UniProtKB-KW"/>
</dbReference>
<dbReference type="GO" id="GO:0008963">
    <property type="term" value="F:phospho-N-acetylmuramoyl-pentapeptide-transferase activity"/>
    <property type="evidence" value="ECO:0007669"/>
    <property type="project" value="UniProtKB-UniRule"/>
</dbReference>
<dbReference type="Pfam" id="PF00953">
    <property type="entry name" value="Glycos_transf_4"/>
    <property type="match status" value="1"/>
</dbReference>
<dbReference type="STRING" id="411467.BACCAP_04424"/>
<evidence type="ECO:0000313" key="11">
    <source>
        <dbReference type="Proteomes" id="UP000003639"/>
    </source>
</evidence>
<proteinExistence type="inferred from homology"/>
<evidence type="ECO:0000256" key="1">
    <source>
        <dbReference type="ARBA" id="ARBA00004141"/>
    </source>
</evidence>
<feature type="transmembrane region" description="Helical" evidence="7">
    <location>
        <begin position="245"/>
        <end position="273"/>
    </location>
</feature>
<keyword evidence="6 7" id="KW-0472">Membrane</keyword>
<reference evidence="10 11" key="1">
    <citation type="submission" date="2007-04" db="EMBL/GenBank/DDBJ databases">
        <authorList>
            <person name="Fulton L."/>
            <person name="Clifton S."/>
            <person name="Fulton B."/>
            <person name="Xu J."/>
            <person name="Minx P."/>
            <person name="Pepin K.H."/>
            <person name="Johnson M."/>
            <person name="Thiruvilangam P."/>
            <person name="Bhonagiri V."/>
            <person name="Nash W.E."/>
            <person name="Mardis E.R."/>
            <person name="Wilson R.K."/>
        </authorList>
    </citation>
    <scope>NUCLEOTIDE SEQUENCE [LARGE SCALE GENOMIC DNA]</scope>
    <source>
        <strain evidence="10 11">ATCC 29799</strain>
    </source>
</reference>
<evidence type="ECO:0000256" key="4">
    <source>
        <dbReference type="ARBA" id="ARBA00022692"/>
    </source>
</evidence>
<dbReference type="Proteomes" id="UP000003639">
    <property type="component" value="Unassembled WGS sequence"/>
</dbReference>
<protein>
    <recommendedName>
        <fullName evidence="7 8">Phospho-N-acetylmuramoyl-pentapeptide-transferase</fullName>
        <ecNumber evidence="7 8">2.7.8.13</ecNumber>
    </recommendedName>
    <alternativeName>
        <fullName evidence="7">UDP-MurNAc-pentapeptide phosphotransferase</fullName>
    </alternativeName>
</protein>
<reference evidence="10 11" key="2">
    <citation type="submission" date="2007-06" db="EMBL/GenBank/DDBJ databases">
        <title>Draft genome sequence of Pseudoflavonifractor capillosus ATCC 29799.</title>
        <authorList>
            <person name="Sudarsanam P."/>
            <person name="Ley R."/>
            <person name="Guruge J."/>
            <person name="Turnbaugh P.J."/>
            <person name="Mahowald M."/>
            <person name="Liep D."/>
            <person name="Gordon J."/>
        </authorList>
    </citation>
    <scope>NUCLEOTIDE SEQUENCE [LARGE SCALE GENOMIC DNA]</scope>
    <source>
        <strain evidence="10 11">ATCC 29799</strain>
    </source>
</reference>
<feature type="binding site" evidence="9">
    <location>
        <position position="241"/>
    </location>
    <ligand>
        <name>Mg(2+)</name>
        <dbReference type="ChEBI" id="CHEBI:18420"/>
    </ligand>
</feature>
<feature type="transmembrane region" description="Helical" evidence="7">
    <location>
        <begin position="12"/>
        <end position="32"/>
    </location>
</feature>
<dbReference type="InterPro" id="IPR000715">
    <property type="entry name" value="Glycosyl_transferase_4"/>
</dbReference>
<feature type="binding site" evidence="9">
    <location>
        <position position="181"/>
    </location>
    <ligand>
        <name>Mg(2+)</name>
        <dbReference type="ChEBI" id="CHEBI:18420"/>
    </ligand>
</feature>
<comment type="catalytic activity">
    <reaction evidence="7">
        <text>UDP-N-acetyl-alpha-D-muramoyl-L-alanyl-gamma-D-glutamyl-meso-2,6-diaminopimeloyl-D-alanyl-D-alanine + di-trans,octa-cis-undecaprenyl phosphate = di-trans,octa-cis-undecaprenyl diphospho-N-acetyl-alpha-D-muramoyl-L-alanyl-D-glutamyl-meso-2,6-diaminopimeloyl-D-alanyl-D-alanine + UMP</text>
        <dbReference type="Rhea" id="RHEA:28386"/>
        <dbReference type="ChEBI" id="CHEBI:57865"/>
        <dbReference type="ChEBI" id="CHEBI:60392"/>
        <dbReference type="ChEBI" id="CHEBI:61386"/>
        <dbReference type="ChEBI" id="CHEBI:61387"/>
        <dbReference type="EC" id="2.7.8.13"/>
    </reaction>
</comment>
<keyword evidence="7" id="KW-0961">Cell wall biogenesis/degradation</keyword>
<keyword evidence="5 7" id="KW-1133">Transmembrane helix</keyword>
<name>A6P1Q2_9FIRM</name>
<feature type="transmembrane region" description="Helical" evidence="7">
    <location>
        <begin position="125"/>
        <end position="143"/>
    </location>
</feature>
<dbReference type="PANTHER" id="PTHR22926">
    <property type="entry name" value="PHOSPHO-N-ACETYLMURAMOYL-PENTAPEPTIDE-TRANSFERASE"/>
    <property type="match status" value="1"/>
</dbReference>
<comment type="caution">
    <text evidence="10">The sequence shown here is derived from an EMBL/GenBank/DDBJ whole genome shotgun (WGS) entry which is preliminary data.</text>
</comment>
<dbReference type="GO" id="GO:0051992">
    <property type="term" value="F:UDP-N-acetylmuramoyl-L-alanyl-D-glutamyl-meso-2,6-diaminopimelyl-D-alanyl-D-alanine:undecaprenyl-phosphate transferase activity"/>
    <property type="evidence" value="ECO:0007669"/>
    <property type="project" value="RHEA"/>
</dbReference>
<dbReference type="CDD" id="cd06852">
    <property type="entry name" value="GT_MraY"/>
    <property type="match status" value="1"/>
</dbReference>
<dbReference type="PANTHER" id="PTHR22926:SF5">
    <property type="entry name" value="PHOSPHO-N-ACETYLMURAMOYL-PENTAPEPTIDE-TRANSFERASE HOMOLOG"/>
    <property type="match status" value="1"/>
</dbReference>
<keyword evidence="11" id="KW-1185">Reference proteome</keyword>
<dbReference type="Pfam" id="PF10555">
    <property type="entry name" value="MraY_sig1"/>
    <property type="match status" value="1"/>
</dbReference>
<keyword evidence="7" id="KW-0131">Cell cycle</keyword>
<keyword evidence="7 9" id="KW-0460">Magnesium</keyword>
<feature type="transmembrane region" description="Helical" evidence="7">
    <location>
        <begin position="189"/>
        <end position="208"/>
    </location>
</feature>
<keyword evidence="7" id="KW-0132">Cell division</keyword>
<comment type="similarity">
    <text evidence="2 7">Belongs to the glycosyltransferase 4 family. MraY subfamily.</text>
</comment>
<dbReference type="EMBL" id="AAXG02000047">
    <property type="protein sequence ID" value="EDM97944.1"/>
    <property type="molecule type" value="Genomic_DNA"/>
</dbReference>
<dbReference type="eggNOG" id="COG0472">
    <property type="taxonomic scope" value="Bacteria"/>
</dbReference>
<keyword evidence="7" id="KW-0573">Peptidoglycan synthesis</keyword>
<comment type="pathway">
    <text evidence="7">Cell wall biogenesis; peptidoglycan biosynthesis.</text>
</comment>
<dbReference type="NCBIfam" id="TIGR00445">
    <property type="entry name" value="mraY"/>
    <property type="match status" value="1"/>
</dbReference>
<evidence type="ECO:0000256" key="8">
    <source>
        <dbReference type="NCBIfam" id="TIGR00445"/>
    </source>
</evidence>
<dbReference type="AlphaFoldDB" id="A6P1Q2"/>
<dbReference type="GO" id="GO:0051301">
    <property type="term" value="P:cell division"/>
    <property type="evidence" value="ECO:0007669"/>
    <property type="project" value="UniProtKB-KW"/>
</dbReference>
<evidence type="ECO:0000313" key="10">
    <source>
        <dbReference type="EMBL" id="EDM97944.1"/>
    </source>
</evidence>
<keyword evidence="7" id="KW-0133">Cell shape</keyword>
<evidence type="ECO:0000256" key="7">
    <source>
        <dbReference type="HAMAP-Rule" id="MF_00038"/>
    </source>
</evidence>
<gene>
    <name evidence="7 10" type="primary">mraY</name>
    <name evidence="10" type="ORF">BACCAP_04424</name>
</gene>
<evidence type="ECO:0000256" key="5">
    <source>
        <dbReference type="ARBA" id="ARBA00022989"/>
    </source>
</evidence>
<feature type="transmembrane region" description="Helical" evidence="7">
    <location>
        <begin position="214"/>
        <end position="233"/>
    </location>
</feature>
<dbReference type="GO" id="GO:0008360">
    <property type="term" value="P:regulation of cell shape"/>
    <property type="evidence" value="ECO:0007669"/>
    <property type="project" value="UniProtKB-KW"/>
</dbReference>
<sequence>MRAEVWEVQKMRYVVSFLVAFVVAFLAGKVLIPLLRRLKAGQGVKEYGPAWHNSKQNTPTMGGLMFIVGITVTVLTVGWQDIAAGSYGALLVLAFALVFGAIGFFDDFMKVKYHHGDGLSAGMKFLLQLAAAIVYTLLLRRFGYLSFDLYIPFVNLTIDLPEWLYMVFAAFVMVGTVNAVNLTDGIDGLATGVTMPVSLFFLAVSVLWGATELSVFSAALFGGLCAFLIYNFHPAKVFMGDTGSLFLGGVVCGMAFALDIPLLLILVGIIYIAETLSDIIQVTYFKLTHGKRIFRMAPLHHHLELGGWSEVKLFAVFTLITLAACLLAYFGLINRYPF</sequence>
<evidence type="ECO:0000256" key="3">
    <source>
        <dbReference type="ARBA" id="ARBA00022679"/>
    </source>
</evidence>
<dbReference type="HAMAP" id="MF_00038">
    <property type="entry name" value="MraY"/>
    <property type="match status" value="1"/>
</dbReference>
<keyword evidence="4 7" id="KW-0812">Transmembrane</keyword>
<feature type="transmembrane region" description="Helical" evidence="7">
    <location>
        <begin position="85"/>
        <end position="105"/>
    </location>
</feature>
<dbReference type="InterPro" id="IPR003524">
    <property type="entry name" value="PNAcMuramoyl-5peptid_Trfase"/>
</dbReference>
<keyword evidence="3 7" id="KW-0808">Transferase</keyword>
<comment type="function">
    <text evidence="7">Catalyzes the initial step of the lipid cycle reactions in the biosynthesis of the cell wall peptidoglycan: transfers peptidoglycan precursor phospho-MurNAc-pentapeptide from UDP-MurNAc-pentapeptide onto the lipid carrier undecaprenyl phosphate, yielding undecaprenyl-pyrophosphoryl-MurNAc-pentapeptide, known as lipid I.</text>
</comment>
<comment type="cofactor">
    <cofactor evidence="7 9">
        <name>Mg(2+)</name>
        <dbReference type="ChEBI" id="CHEBI:18420"/>
    </cofactor>
</comment>
<evidence type="ECO:0000256" key="6">
    <source>
        <dbReference type="ARBA" id="ARBA00023136"/>
    </source>
</evidence>
<dbReference type="EC" id="2.7.8.13" evidence="7 8"/>
<accession>A6P1Q2</accession>